<evidence type="ECO:0000313" key="5">
    <source>
        <dbReference type="EMBL" id="AWR85638.1"/>
    </source>
</evidence>
<dbReference type="InterPro" id="IPR019734">
    <property type="entry name" value="TPR_rpt"/>
</dbReference>
<evidence type="ECO:0000256" key="3">
    <source>
        <dbReference type="SAM" id="MobiDB-lite"/>
    </source>
</evidence>
<dbReference type="SUPFAM" id="SSF48452">
    <property type="entry name" value="TPR-like"/>
    <property type="match status" value="3"/>
</dbReference>
<keyword evidence="1" id="KW-0547">Nucleotide-binding</keyword>
<dbReference type="PANTHER" id="PTHR16305">
    <property type="entry name" value="TESTICULAR SOLUBLE ADENYLYL CYCLASE"/>
    <property type="match status" value="1"/>
</dbReference>
<keyword evidence="2" id="KW-0067">ATP-binding</keyword>
<dbReference type="SUPFAM" id="SSF52540">
    <property type="entry name" value="P-loop containing nucleoside triphosphate hydrolases"/>
    <property type="match status" value="1"/>
</dbReference>
<evidence type="ECO:0000259" key="4">
    <source>
        <dbReference type="SMART" id="SM01043"/>
    </source>
</evidence>
<dbReference type="Pfam" id="PF03704">
    <property type="entry name" value="BTAD"/>
    <property type="match status" value="1"/>
</dbReference>
<dbReference type="SMART" id="SM01043">
    <property type="entry name" value="BTAD"/>
    <property type="match status" value="1"/>
</dbReference>
<name>A0ABM6WFH9_9DEIN</name>
<feature type="region of interest" description="Disordered" evidence="3">
    <location>
        <begin position="230"/>
        <end position="249"/>
    </location>
</feature>
<dbReference type="InterPro" id="IPR027417">
    <property type="entry name" value="P-loop_NTPase"/>
</dbReference>
<dbReference type="InterPro" id="IPR041664">
    <property type="entry name" value="AAA_16"/>
</dbReference>
<evidence type="ECO:0000256" key="1">
    <source>
        <dbReference type="ARBA" id="ARBA00022741"/>
    </source>
</evidence>
<dbReference type="SMART" id="SM00028">
    <property type="entry name" value="TPR"/>
    <property type="match status" value="4"/>
</dbReference>
<reference evidence="5 6" key="1">
    <citation type="submission" date="2017-05" db="EMBL/GenBank/DDBJ databases">
        <title>Complete genome sequence of Meiothermus taiwanensis WR-220.</title>
        <authorList>
            <person name="Wu W.-L."/>
            <person name="Lo W.-S."/>
            <person name="Kuo C.-H."/>
            <person name="Wu S.-H."/>
        </authorList>
    </citation>
    <scope>NUCLEOTIDE SEQUENCE [LARGE SCALE GENOMIC DNA]</scope>
    <source>
        <strain evidence="5 6">WR-220</strain>
    </source>
</reference>
<evidence type="ECO:0000313" key="6">
    <source>
        <dbReference type="Proteomes" id="UP000263013"/>
    </source>
</evidence>
<dbReference type="InterPro" id="IPR011990">
    <property type="entry name" value="TPR-like_helical_dom_sf"/>
</dbReference>
<dbReference type="Pfam" id="PF13191">
    <property type="entry name" value="AAA_16"/>
    <property type="match status" value="1"/>
</dbReference>
<dbReference type="PANTHER" id="PTHR16305:SF28">
    <property type="entry name" value="GUANYLATE CYCLASE DOMAIN-CONTAINING PROTEIN"/>
    <property type="match status" value="1"/>
</dbReference>
<feature type="compositionally biased region" description="Pro residues" evidence="3">
    <location>
        <begin position="234"/>
        <end position="246"/>
    </location>
</feature>
<organism evidence="5 6">
    <name type="scientific">Meiothermus taiwanensis WR-220</name>
    <dbReference type="NCBI Taxonomy" id="1339250"/>
    <lineage>
        <taxon>Bacteria</taxon>
        <taxon>Thermotogati</taxon>
        <taxon>Deinococcota</taxon>
        <taxon>Deinococci</taxon>
        <taxon>Thermales</taxon>
        <taxon>Thermaceae</taxon>
        <taxon>Meiothermus</taxon>
    </lineage>
</organism>
<accession>A0ABM6WFH9</accession>
<dbReference type="Gene3D" id="1.10.10.10">
    <property type="entry name" value="Winged helix-like DNA-binding domain superfamily/Winged helix DNA-binding domain"/>
    <property type="match status" value="1"/>
</dbReference>
<gene>
    <name evidence="5" type="ORF">Mtai_v1c03890</name>
</gene>
<feature type="domain" description="Bacterial transcriptional activator" evidence="4">
    <location>
        <begin position="93"/>
        <end position="230"/>
    </location>
</feature>
<evidence type="ECO:0000256" key="2">
    <source>
        <dbReference type="ARBA" id="ARBA00022840"/>
    </source>
</evidence>
<protein>
    <recommendedName>
        <fullName evidence="4">Bacterial transcriptional activator domain-containing protein</fullName>
    </recommendedName>
</protein>
<dbReference type="Gene3D" id="1.25.40.10">
    <property type="entry name" value="Tetratricopeptide repeat domain"/>
    <property type="match status" value="3"/>
</dbReference>
<dbReference type="RefSeq" id="WP_043983289.1">
    <property type="nucleotide sequence ID" value="NZ_CP021130.1"/>
</dbReference>
<dbReference type="InterPro" id="IPR036388">
    <property type="entry name" value="WH-like_DNA-bd_sf"/>
</dbReference>
<proteinExistence type="predicted"/>
<dbReference type="InterPro" id="IPR005158">
    <property type="entry name" value="BTAD"/>
</dbReference>
<keyword evidence="6" id="KW-1185">Reference proteome</keyword>
<sequence length="984" mass="109534">MPSACLYLLDEPHVRLGEARLELTPSRPTYLLVYLACQGAWVERERLADLLWPDSPEEEARHNLRVNLHRARSLPWAEALEVERDRLRFAVQTDVALFRAALGRADWEAAVKLHRRPFLQGFPWHNTPALEDWAALERESLLEAWQQAAQRHAETLQQAQQHPEACRLLAEILRYNLLSEDVLQNYLRAAYLAGQREAALRLYERFVQELERELGLEPMRATQELAASLRRAEPPPMAAPKPPPRIPLEVLRPPRLVGREAEQARLRHSTALLVHGEPGIGKTRLLQEVFPQAPLLRCREGLENLPFYPVLDYLRHHLDTLPDLGPYREDLARLLPEAYPGFTPPPAEPSSARARLLEALARALAPAGRLLFDDLQWADESTLELLLYLHNRGQAWVGAFRTHEAGPALAKVREALHSSGVEELALEPLENSTVQALLADLIGTPEGPPLFSSWLHRQTGGNPFFALETLKSLFENGVLRAEGGQWHTDLDEITQDYSELQIPPKVAEVVRRRVGRLSEAALRVVQAASVVGEGFTPGLLADATGLSEWMVLDGLEQAEQAGILAGTRFVHDVLRQSVYGAVPSTRCKILHAQIARALGTQAEAAVLAEHWQRAGEKGKARELWLEAIHSYRQKGMQTQALVVLQRASETLEASEAGLLRAEVLLELGRFAEALAAVQGVKPQGQTLYQQAKAANIQAEAHIALGQVGEAEKTVQVLRLLLDQLDQQDQAGAIVDRRPFWLIESKVAHYLGQAEAAARLLAPLVGAPARDPLQATILTSLGATYDELGDPERAWPMHQQALALARDLGAKHVQVDICLNLLWSAIALSQVRNDPRPTKEALALGEEALKLGQYGGSEVLRNNLAFAYADLGCWELAREHYEWLAQHAADPSIRCIAWAQLVALYARINLTAQAAEALNQAIASVEQTDLYIAHIRVLISTLKYGNEAQVAQMMPYLRDQNIEPWLQEELEQALAEHAARNGLRR</sequence>
<dbReference type="EMBL" id="CP021130">
    <property type="protein sequence ID" value="AWR85638.1"/>
    <property type="molecule type" value="Genomic_DNA"/>
</dbReference>
<dbReference type="Proteomes" id="UP000263013">
    <property type="component" value="Chromosome"/>
</dbReference>